<comment type="caution">
    <text evidence="3">The sequence shown here is derived from an EMBL/GenBank/DDBJ whole genome shotgun (WGS) entry which is preliminary data.</text>
</comment>
<dbReference type="GO" id="GO:0007064">
    <property type="term" value="P:mitotic sister chromatid cohesion"/>
    <property type="evidence" value="ECO:0007669"/>
    <property type="project" value="TreeGrafter"/>
</dbReference>
<dbReference type="GO" id="GO:0061733">
    <property type="term" value="F:protein-lysine-acetyltransferase activity"/>
    <property type="evidence" value="ECO:0007669"/>
    <property type="project" value="TreeGrafter"/>
</dbReference>
<dbReference type="AlphaFoldDB" id="A0AAE1WNF3"/>
<evidence type="ECO:0000256" key="1">
    <source>
        <dbReference type="SAM" id="MobiDB-lite"/>
    </source>
</evidence>
<evidence type="ECO:0000313" key="3">
    <source>
        <dbReference type="EMBL" id="KAK4396596.1"/>
    </source>
</evidence>
<protein>
    <submittedName>
        <fullName evidence="3">Protein CHROMOSOME TRANSMISSION FIDELITY 7</fullName>
    </submittedName>
</protein>
<feature type="domain" description="N-acetyltransferase ESCO zinc-finger" evidence="2">
    <location>
        <begin position="191"/>
        <end position="230"/>
    </location>
</feature>
<dbReference type="GO" id="GO:0000785">
    <property type="term" value="C:chromatin"/>
    <property type="evidence" value="ECO:0007669"/>
    <property type="project" value="TreeGrafter"/>
</dbReference>
<gene>
    <name evidence="3" type="ORF">Sango_1496200</name>
</gene>
<dbReference type="PANTHER" id="PTHR45884">
    <property type="entry name" value="N-ACETYLTRANSFERASE ECO"/>
    <property type="match status" value="1"/>
</dbReference>
<keyword evidence="4" id="KW-1185">Reference proteome</keyword>
<dbReference type="Proteomes" id="UP001289374">
    <property type="component" value="Unassembled WGS sequence"/>
</dbReference>
<proteinExistence type="predicted"/>
<dbReference type="EMBL" id="JACGWL010000008">
    <property type="protein sequence ID" value="KAK4396596.1"/>
    <property type="molecule type" value="Genomic_DNA"/>
</dbReference>
<feature type="region of interest" description="Disordered" evidence="1">
    <location>
        <begin position="145"/>
        <end position="170"/>
    </location>
</feature>
<reference evidence="3" key="1">
    <citation type="submission" date="2020-06" db="EMBL/GenBank/DDBJ databases">
        <authorList>
            <person name="Li T."/>
            <person name="Hu X."/>
            <person name="Zhang T."/>
            <person name="Song X."/>
            <person name="Zhang H."/>
            <person name="Dai N."/>
            <person name="Sheng W."/>
            <person name="Hou X."/>
            <person name="Wei L."/>
        </authorList>
    </citation>
    <scope>NUCLEOTIDE SEQUENCE</scope>
    <source>
        <strain evidence="3">K16</strain>
        <tissue evidence="3">Leaf</tissue>
    </source>
</reference>
<feature type="compositionally biased region" description="Pro residues" evidence="1">
    <location>
        <begin position="107"/>
        <end position="118"/>
    </location>
</feature>
<feature type="non-terminal residue" evidence="3">
    <location>
        <position position="1"/>
    </location>
</feature>
<evidence type="ECO:0000313" key="4">
    <source>
        <dbReference type="Proteomes" id="UP001289374"/>
    </source>
</evidence>
<dbReference type="Pfam" id="PF13878">
    <property type="entry name" value="zf-C2H2_3"/>
    <property type="match status" value="1"/>
</dbReference>
<accession>A0AAE1WNF3</accession>
<dbReference type="InterPro" id="IPR028005">
    <property type="entry name" value="AcTrfase_ESCO_Znf_dom"/>
</dbReference>
<dbReference type="PANTHER" id="PTHR45884:SF2">
    <property type="entry name" value="N-ACETYLTRANSFERASE ECO"/>
    <property type="match status" value="1"/>
</dbReference>
<organism evidence="3 4">
    <name type="scientific">Sesamum angolense</name>
    <dbReference type="NCBI Taxonomy" id="2727404"/>
    <lineage>
        <taxon>Eukaryota</taxon>
        <taxon>Viridiplantae</taxon>
        <taxon>Streptophyta</taxon>
        <taxon>Embryophyta</taxon>
        <taxon>Tracheophyta</taxon>
        <taxon>Spermatophyta</taxon>
        <taxon>Magnoliopsida</taxon>
        <taxon>eudicotyledons</taxon>
        <taxon>Gunneridae</taxon>
        <taxon>Pentapetalae</taxon>
        <taxon>asterids</taxon>
        <taxon>lamiids</taxon>
        <taxon>Lamiales</taxon>
        <taxon>Pedaliaceae</taxon>
        <taxon>Sesamum</taxon>
    </lineage>
</organism>
<reference evidence="3" key="2">
    <citation type="journal article" date="2024" name="Plant">
        <title>Genomic evolution and insights into agronomic trait innovations of Sesamum species.</title>
        <authorList>
            <person name="Miao H."/>
            <person name="Wang L."/>
            <person name="Qu L."/>
            <person name="Liu H."/>
            <person name="Sun Y."/>
            <person name="Le M."/>
            <person name="Wang Q."/>
            <person name="Wei S."/>
            <person name="Zheng Y."/>
            <person name="Lin W."/>
            <person name="Duan Y."/>
            <person name="Cao H."/>
            <person name="Xiong S."/>
            <person name="Wang X."/>
            <person name="Wei L."/>
            <person name="Li C."/>
            <person name="Ma Q."/>
            <person name="Ju M."/>
            <person name="Zhao R."/>
            <person name="Li G."/>
            <person name="Mu C."/>
            <person name="Tian Q."/>
            <person name="Mei H."/>
            <person name="Zhang T."/>
            <person name="Gao T."/>
            <person name="Zhang H."/>
        </authorList>
    </citation>
    <scope>NUCLEOTIDE SEQUENCE</scope>
    <source>
        <strain evidence="3">K16</strain>
    </source>
</reference>
<name>A0AAE1WNF3_9LAMI</name>
<sequence>TFRFNMENVCSIAYAIAGFQPPVIGPLPGAYGVGDKTSRKGRNCVDLDGEQRASNQRFGRGRRLFHFTPYENHLTRLIENVADSKSEAKRNPEEEMQSKISAFFRPSPFPPQEPPDPSPFSCNLFSADSEKSTQDPEITVTYKRKTCNPESEIDGGKNGKAPKKRDCEGKSTKLEQAKCSKVLNKKRNYAQLHLEVGQSNFLLHTCSTCGFKYAPGDEVDEKVHKTFHKNYTHGLPFKGWRSERIVDAMERGRIILVQDGDPPAQQNKVQEVVQMMEMDLGDGWILNKHLGQICDVSAKEEKRRKSATLQFGGVSLQREIIRREFVKSPEKGSHDGVILCEDKAVPAVCGIRAIWEEFLHRLDSRSYRVSIFSTHLTWKGIDFQLYNDKFFFGLYNSYYGLELVLKYTQPSQRIIFAALSQTHATNLN</sequence>
<dbReference type="GO" id="GO:0005634">
    <property type="term" value="C:nucleus"/>
    <property type="evidence" value="ECO:0007669"/>
    <property type="project" value="TreeGrafter"/>
</dbReference>
<evidence type="ECO:0000259" key="2">
    <source>
        <dbReference type="Pfam" id="PF13878"/>
    </source>
</evidence>
<feature type="region of interest" description="Disordered" evidence="1">
    <location>
        <begin position="103"/>
        <end position="122"/>
    </location>
</feature>